<accession>N8YD20</accession>
<dbReference type="GO" id="GO:0003677">
    <property type="term" value="F:DNA binding"/>
    <property type="evidence" value="ECO:0007669"/>
    <property type="project" value="UniProtKB-UniRule"/>
</dbReference>
<dbReference type="Pfam" id="PF00440">
    <property type="entry name" value="TetR_N"/>
    <property type="match status" value="1"/>
</dbReference>
<keyword evidence="3" id="KW-0804">Transcription</keyword>
<dbReference type="InterPro" id="IPR036271">
    <property type="entry name" value="Tet_transcr_reg_TetR-rel_C_sf"/>
</dbReference>
<comment type="caution">
    <text evidence="7">The sequence shown here is derived from an EMBL/GenBank/DDBJ whole genome shotgun (WGS) entry which is preliminary data.</text>
</comment>
<dbReference type="HOGENOM" id="CLU_069356_28_0_6"/>
<dbReference type="InterPro" id="IPR001647">
    <property type="entry name" value="HTH_TetR"/>
</dbReference>
<dbReference type="eggNOG" id="COG1309">
    <property type="taxonomic scope" value="Bacteria"/>
</dbReference>
<evidence type="ECO:0000256" key="3">
    <source>
        <dbReference type="ARBA" id="ARBA00023163"/>
    </source>
</evidence>
<keyword evidence="2 4" id="KW-0238">DNA-binding</keyword>
<dbReference type="GeneID" id="84208380"/>
<dbReference type="InterPro" id="IPR009057">
    <property type="entry name" value="Homeodomain-like_sf"/>
</dbReference>
<dbReference type="SUPFAM" id="SSF48498">
    <property type="entry name" value="Tetracyclin repressor-like, C-terminal domain"/>
    <property type="match status" value="1"/>
</dbReference>
<dbReference type="Gene3D" id="1.10.10.60">
    <property type="entry name" value="Homeodomain-like"/>
    <property type="match status" value="1"/>
</dbReference>
<organism evidence="7 8">
    <name type="scientific">Acinetobacter gerneri DSM 14967 = CIP 107464 = MTCC 9824</name>
    <dbReference type="NCBI Taxonomy" id="1120926"/>
    <lineage>
        <taxon>Bacteria</taxon>
        <taxon>Pseudomonadati</taxon>
        <taxon>Pseudomonadota</taxon>
        <taxon>Gammaproteobacteria</taxon>
        <taxon>Moraxellales</taxon>
        <taxon>Moraxellaceae</taxon>
        <taxon>Acinetobacter</taxon>
    </lineage>
</organism>
<feature type="domain" description="HTH tetR-type" evidence="6">
    <location>
        <begin position="26"/>
        <end position="86"/>
    </location>
</feature>
<dbReference type="PANTHER" id="PTHR47506:SF1">
    <property type="entry name" value="HTH-TYPE TRANSCRIPTIONAL REGULATOR YJDC"/>
    <property type="match status" value="1"/>
</dbReference>
<protein>
    <recommendedName>
        <fullName evidence="6">HTH tetR-type domain-containing protein</fullName>
    </recommendedName>
</protein>
<sequence length="220" mass="25590">MTETENQQHLQPEPTQVKRKRGRPKCFDEQEALRKAMLLFWEYGYEATSMQDLLQALNITAPSLYSSFGDKTQLFYRCLDYYLENEACAIDSIFKQAKTAKIAIELYLHENVKKLSQPDKPKGCMLLVATMNCAEQHHQLQQDLLEKRQNVKRMMYQRLSQGIEEGDVGAQSKIEEIADFYCTLAQGLSMQARDGMTEAQLQHVVNHAMRLWETFEKHFI</sequence>
<dbReference type="PROSITE" id="PS50977">
    <property type="entry name" value="HTH_TETR_2"/>
    <property type="match status" value="1"/>
</dbReference>
<dbReference type="PANTHER" id="PTHR47506">
    <property type="entry name" value="TRANSCRIPTIONAL REGULATORY PROTEIN"/>
    <property type="match status" value="1"/>
</dbReference>
<dbReference type="Pfam" id="PF16925">
    <property type="entry name" value="TetR_C_13"/>
    <property type="match status" value="1"/>
</dbReference>
<proteinExistence type="predicted"/>
<dbReference type="Proteomes" id="UP000013117">
    <property type="component" value="Unassembled WGS sequence"/>
</dbReference>
<dbReference type="EMBL" id="APPN01000052">
    <property type="protein sequence ID" value="ENV34662.1"/>
    <property type="molecule type" value="Genomic_DNA"/>
</dbReference>
<keyword evidence="8" id="KW-1185">Reference proteome</keyword>
<evidence type="ECO:0000256" key="4">
    <source>
        <dbReference type="PROSITE-ProRule" id="PRU00335"/>
    </source>
</evidence>
<dbReference type="Gene3D" id="1.10.357.10">
    <property type="entry name" value="Tetracycline Repressor, domain 2"/>
    <property type="match status" value="1"/>
</dbReference>
<gene>
    <name evidence="7" type="ORF">F960_00968</name>
</gene>
<dbReference type="InterPro" id="IPR011075">
    <property type="entry name" value="TetR_C"/>
</dbReference>
<evidence type="ECO:0000256" key="5">
    <source>
        <dbReference type="SAM" id="MobiDB-lite"/>
    </source>
</evidence>
<keyword evidence="1" id="KW-0805">Transcription regulation</keyword>
<dbReference type="PATRIC" id="fig|1120926.3.peg.927"/>
<dbReference type="RefSeq" id="WP_004858212.1">
    <property type="nucleotide sequence ID" value="NZ_ASYY01000018.1"/>
</dbReference>
<evidence type="ECO:0000256" key="2">
    <source>
        <dbReference type="ARBA" id="ARBA00023125"/>
    </source>
</evidence>
<evidence type="ECO:0000256" key="1">
    <source>
        <dbReference type="ARBA" id="ARBA00023015"/>
    </source>
</evidence>
<evidence type="ECO:0000313" key="8">
    <source>
        <dbReference type="Proteomes" id="UP000013117"/>
    </source>
</evidence>
<reference evidence="7 8" key="1">
    <citation type="submission" date="2013-02" db="EMBL/GenBank/DDBJ databases">
        <title>The Genome Sequence of Acinetobacter gerneri CIP 107464.</title>
        <authorList>
            <consortium name="The Broad Institute Genome Sequencing Platform"/>
            <consortium name="The Broad Institute Genome Sequencing Center for Infectious Disease"/>
            <person name="Cerqueira G."/>
            <person name="Feldgarden M."/>
            <person name="Courvalin P."/>
            <person name="Perichon B."/>
            <person name="Grillot-Courvalin C."/>
            <person name="Clermont D."/>
            <person name="Rocha E."/>
            <person name="Yoon E.-J."/>
            <person name="Nemec A."/>
            <person name="Walker B."/>
            <person name="Young S.K."/>
            <person name="Zeng Q."/>
            <person name="Gargeya S."/>
            <person name="Fitzgerald M."/>
            <person name="Haas B."/>
            <person name="Abouelleil A."/>
            <person name="Alvarado L."/>
            <person name="Arachchi H.M."/>
            <person name="Berlin A.M."/>
            <person name="Chapman S.B."/>
            <person name="Dewar J."/>
            <person name="Goldberg J."/>
            <person name="Griggs A."/>
            <person name="Gujja S."/>
            <person name="Hansen M."/>
            <person name="Howarth C."/>
            <person name="Imamovic A."/>
            <person name="Larimer J."/>
            <person name="McCowan C."/>
            <person name="Murphy C."/>
            <person name="Neiman D."/>
            <person name="Pearson M."/>
            <person name="Priest M."/>
            <person name="Roberts A."/>
            <person name="Saif S."/>
            <person name="Shea T."/>
            <person name="Sisk P."/>
            <person name="Sykes S."/>
            <person name="Wortman J."/>
            <person name="Nusbaum C."/>
            <person name="Birren B."/>
        </authorList>
    </citation>
    <scope>NUCLEOTIDE SEQUENCE [LARGE SCALE GENOMIC DNA]</scope>
    <source>
        <strain evidence="7 8">CIP 107464</strain>
    </source>
</reference>
<feature type="DNA-binding region" description="H-T-H motif" evidence="4">
    <location>
        <begin position="49"/>
        <end position="68"/>
    </location>
</feature>
<dbReference type="SUPFAM" id="SSF46689">
    <property type="entry name" value="Homeodomain-like"/>
    <property type="match status" value="1"/>
</dbReference>
<evidence type="ECO:0000259" key="6">
    <source>
        <dbReference type="PROSITE" id="PS50977"/>
    </source>
</evidence>
<name>N8YD20_9GAMM</name>
<evidence type="ECO:0000313" key="7">
    <source>
        <dbReference type="EMBL" id="ENV34662.1"/>
    </source>
</evidence>
<feature type="compositionally biased region" description="Polar residues" evidence="5">
    <location>
        <begin position="1"/>
        <end position="14"/>
    </location>
</feature>
<dbReference type="AlphaFoldDB" id="N8YD20"/>
<dbReference type="STRING" id="202952.GCA_000747725_02908"/>
<feature type="region of interest" description="Disordered" evidence="5">
    <location>
        <begin position="1"/>
        <end position="23"/>
    </location>
</feature>